<dbReference type="Proteomes" id="UP000515856">
    <property type="component" value="Chromosome"/>
</dbReference>
<name>A0A7G9GL23_9FIRM</name>
<dbReference type="EMBL" id="CP060636">
    <property type="protein sequence ID" value="QNM11505.1"/>
    <property type="molecule type" value="Genomic_DNA"/>
</dbReference>
<dbReference type="RefSeq" id="WP_117454074.1">
    <property type="nucleotide sequence ID" value="NZ_CP060636.1"/>
</dbReference>
<sequence>MREEMKYILKTKTTVFCFIILLMFNMFQLYNFVTREDVVTKESIKQEMKDLELFYMGLTSYVESTDSPKYKEVFEILYKNNLALANFHHQAYDQMDEDKTLKDYKKIILKLNILETLLEINLYADGNTVYPYYQEKYSLEIENHKDFINEEAFGFDTKRLSKLGGVATKDIQYKANCQKLEYYFKMLDQDMVEVTEKDINPWSYLIYHLGDQSYAETVIVMIGMLYTISCVMMLRKDHRLYLMCIQPTSLFRIVMKQVMMIALTYLLIIVLSLLIPVLLLGVQYGFDGLRQPVFMYKDGLTGFQLFDHGDVINYVGLSYLPTKENLGQTLEVSIPSEVQMTTFLNNMSLAVLLLTMKIITFITVTVSITFWLRKVPYIIMTGSVLVGYLFVSQLFYPHALSINPFSMENGFKILGGGATITYLHAILILIATWLVLIVFNKIISDKCSIE</sequence>
<evidence type="ECO:0000313" key="2">
    <source>
        <dbReference type="EMBL" id="QNM11505.1"/>
    </source>
</evidence>
<keyword evidence="1" id="KW-0472">Membrane</keyword>
<feature type="transmembrane region" description="Helical" evidence="1">
    <location>
        <begin position="377"/>
        <end position="396"/>
    </location>
</feature>
<proteinExistence type="predicted"/>
<protein>
    <recommendedName>
        <fullName evidence="4">ABC transporter permease</fullName>
    </recommendedName>
</protein>
<feature type="transmembrane region" description="Helical" evidence="1">
    <location>
        <begin position="349"/>
        <end position="372"/>
    </location>
</feature>
<evidence type="ECO:0000313" key="3">
    <source>
        <dbReference type="Proteomes" id="UP000515856"/>
    </source>
</evidence>
<feature type="transmembrane region" description="Helical" evidence="1">
    <location>
        <begin position="262"/>
        <end position="286"/>
    </location>
</feature>
<dbReference type="KEGG" id="ehn:H9Q80_14805"/>
<evidence type="ECO:0008006" key="4">
    <source>
        <dbReference type="Google" id="ProtNLM"/>
    </source>
</evidence>
<keyword evidence="1" id="KW-0812">Transmembrane</keyword>
<accession>A0A7G9GL23</accession>
<feature type="transmembrane region" description="Helical" evidence="1">
    <location>
        <begin position="12"/>
        <end position="33"/>
    </location>
</feature>
<gene>
    <name evidence="2" type="ORF">H9Q80_14805</name>
</gene>
<evidence type="ECO:0000256" key="1">
    <source>
        <dbReference type="SAM" id="Phobius"/>
    </source>
</evidence>
<keyword evidence="3" id="KW-1185">Reference proteome</keyword>
<feature type="transmembrane region" description="Helical" evidence="1">
    <location>
        <begin position="214"/>
        <end position="234"/>
    </location>
</feature>
<reference evidence="2 3" key="1">
    <citation type="submission" date="2020-08" db="EMBL/GenBank/DDBJ databases">
        <authorList>
            <person name="Liu C."/>
            <person name="Sun Q."/>
        </authorList>
    </citation>
    <scope>NUCLEOTIDE SEQUENCE [LARGE SCALE GENOMIC DNA]</scope>
    <source>
        <strain evidence="2 3">NSJ-61</strain>
    </source>
</reference>
<dbReference type="AlphaFoldDB" id="A0A7G9GL23"/>
<organism evidence="2 3">
    <name type="scientific">[Eubacterium] hominis</name>
    <dbReference type="NCBI Taxonomy" id="2764325"/>
    <lineage>
        <taxon>Bacteria</taxon>
        <taxon>Bacillati</taxon>
        <taxon>Bacillota</taxon>
        <taxon>Erysipelotrichia</taxon>
        <taxon>Erysipelotrichales</taxon>
        <taxon>Erysipelotrichaceae</taxon>
        <taxon>Amedibacillus</taxon>
    </lineage>
</organism>
<feature type="transmembrane region" description="Helical" evidence="1">
    <location>
        <begin position="416"/>
        <end position="439"/>
    </location>
</feature>
<keyword evidence="1" id="KW-1133">Transmembrane helix</keyword>